<feature type="transmembrane region" description="Helical" evidence="1">
    <location>
        <begin position="125"/>
        <end position="146"/>
    </location>
</feature>
<organism evidence="2">
    <name type="scientific">marine sediment metagenome</name>
    <dbReference type="NCBI Taxonomy" id="412755"/>
    <lineage>
        <taxon>unclassified sequences</taxon>
        <taxon>metagenomes</taxon>
        <taxon>ecological metagenomes</taxon>
    </lineage>
</organism>
<feature type="transmembrane region" description="Helical" evidence="1">
    <location>
        <begin position="28"/>
        <end position="50"/>
    </location>
</feature>
<evidence type="ECO:0000256" key="1">
    <source>
        <dbReference type="SAM" id="Phobius"/>
    </source>
</evidence>
<name>A0A0F9VL57_9ZZZZ</name>
<dbReference type="EMBL" id="LAZR01000039">
    <property type="protein sequence ID" value="KKO00613.1"/>
    <property type="molecule type" value="Genomic_DNA"/>
</dbReference>
<proteinExistence type="predicted"/>
<feature type="transmembrane region" description="Helical" evidence="1">
    <location>
        <begin position="82"/>
        <end position="104"/>
    </location>
</feature>
<sequence length="169" mass="18865">MSQIDDQPPSTPPADSAEVTRMHRQTRICLWIIVIGLVNFLAFVIGYSYLYGEAVNGWVVEDSAGHYRYFLQSKREVSQGEFIYSGVHSISVWITVGAVMLAMLTLAKERIASSMRVTILRGRTLITVLATIITITVVLLSVVHTLRFVQKLRHPTAPPPATQPNDTLR</sequence>
<accession>A0A0F9VL57</accession>
<keyword evidence="1" id="KW-1133">Transmembrane helix</keyword>
<keyword evidence="1" id="KW-0472">Membrane</keyword>
<gene>
    <name evidence="2" type="ORF">LCGC14_0123860</name>
</gene>
<protein>
    <submittedName>
        <fullName evidence="2">Uncharacterized protein</fullName>
    </submittedName>
</protein>
<evidence type="ECO:0000313" key="2">
    <source>
        <dbReference type="EMBL" id="KKO00613.1"/>
    </source>
</evidence>
<dbReference type="AlphaFoldDB" id="A0A0F9VL57"/>
<reference evidence="2" key="1">
    <citation type="journal article" date="2015" name="Nature">
        <title>Complex archaea that bridge the gap between prokaryotes and eukaryotes.</title>
        <authorList>
            <person name="Spang A."/>
            <person name="Saw J.H."/>
            <person name="Jorgensen S.L."/>
            <person name="Zaremba-Niedzwiedzka K."/>
            <person name="Martijn J."/>
            <person name="Lind A.E."/>
            <person name="van Eijk R."/>
            <person name="Schleper C."/>
            <person name="Guy L."/>
            <person name="Ettema T.J."/>
        </authorList>
    </citation>
    <scope>NUCLEOTIDE SEQUENCE</scope>
</reference>
<keyword evidence="1" id="KW-0812">Transmembrane</keyword>
<comment type="caution">
    <text evidence="2">The sequence shown here is derived from an EMBL/GenBank/DDBJ whole genome shotgun (WGS) entry which is preliminary data.</text>
</comment>